<dbReference type="InterPro" id="IPR000182">
    <property type="entry name" value="GNAT_dom"/>
</dbReference>
<dbReference type="PROSITE" id="PS51186">
    <property type="entry name" value="GNAT"/>
    <property type="match status" value="1"/>
</dbReference>
<keyword evidence="3" id="KW-1185">Reference proteome</keyword>
<evidence type="ECO:0000313" key="2">
    <source>
        <dbReference type="EMBL" id="PHP67785.1"/>
    </source>
</evidence>
<dbReference type="Pfam" id="PF13302">
    <property type="entry name" value="Acetyltransf_3"/>
    <property type="match status" value="1"/>
</dbReference>
<name>A0A2G1QQM1_9HYPH</name>
<evidence type="ECO:0000259" key="1">
    <source>
        <dbReference type="PROSITE" id="PS51186"/>
    </source>
</evidence>
<accession>A0A2G1QQM1</accession>
<dbReference type="OrthoDB" id="6293260at2"/>
<proteinExistence type="predicted"/>
<dbReference type="Proteomes" id="UP000221168">
    <property type="component" value="Unassembled WGS sequence"/>
</dbReference>
<dbReference type="InterPro" id="IPR016181">
    <property type="entry name" value="Acyl_CoA_acyltransferase"/>
</dbReference>
<gene>
    <name evidence="2" type="ORF">CSC94_08900</name>
</gene>
<dbReference type="Gene3D" id="3.40.630.30">
    <property type="match status" value="1"/>
</dbReference>
<sequence length="186" mass="21337">MDNIIQENSMLPELTTQNLILREVQLTDAEQLQKIQNRPEQWERQAVEPEDFADSTFRIQQYFNHRGEGDQLRLFVFVAELKATRDLVGHGSLSRSHPAIASLGFGVGRDHAGKGYATEISERLLRFGFEEIGLHRVEANVAVENPASKRVLTKIGMKYEGTIRESIWAQGRWWTEELYSKLAHDD</sequence>
<reference evidence="2 3" key="1">
    <citation type="submission" date="2017-10" db="EMBL/GenBank/DDBJ databases">
        <title>Sedimentibacterium mangrovi gen. nov., sp. nov., a novel member of family Phyllobacteriacea isolated from mangrove sediment.</title>
        <authorList>
            <person name="Liao H."/>
            <person name="Tian Y."/>
        </authorList>
    </citation>
    <scope>NUCLEOTIDE SEQUENCE [LARGE SCALE GENOMIC DNA]</scope>
    <source>
        <strain evidence="2 3">X9-2-2</strain>
    </source>
</reference>
<feature type="domain" description="N-acetyltransferase" evidence="1">
    <location>
        <begin position="19"/>
        <end position="179"/>
    </location>
</feature>
<dbReference type="SUPFAM" id="SSF55729">
    <property type="entry name" value="Acyl-CoA N-acyltransferases (Nat)"/>
    <property type="match status" value="1"/>
</dbReference>
<dbReference type="GO" id="GO:0016747">
    <property type="term" value="F:acyltransferase activity, transferring groups other than amino-acyl groups"/>
    <property type="evidence" value="ECO:0007669"/>
    <property type="project" value="InterPro"/>
</dbReference>
<dbReference type="InterPro" id="IPR051531">
    <property type="entry name" value="N-acetyltransferase"/>
</dbReference>
<evidence type="ECO:0000313" key="3">
    <source>
        <dbReference type="Proteomes" id="UP000221168"/>
    </source>
</evidence>
<dbReference type="EMBL" id="PDVP01000003">
    <property type="protein sequence ID" value="PHP67785.1"/>
    <property type="molecule type" value="Genomic_DNA"/>
</dbReference>
<dbReference type="PANTHER" id="PTHR43792">
    <property type="entry name" value="GNAT FAMILY, PUTATIVE (AFU_ORTHOLOGUE AFUA_3G00765)-RELATED-RELATED"/>
    <property type="match status" value="1"/>
</dbReference>
<dbReference type="AlphaFoldDB" id="A0A2G1QQM1"/>
<organism evidence="2 3">
    <name type="scientific">Zhengella mangrovi</name>
    <dbReference type="NCBI Taxonomy" id="1982044"/>
    <lineage>
        <taxon>Bacteria</taxon>
        <taxon>Pseudomonadati</taxon>
        <taxon>Pseudomonadota</taxon>
        <taxon>Alphaproteobacteria</taxon>
        <taxon>Hyphomicrobiales</taxon>
        <taxon>Notoacmeibacteraceae</taxon>
        <taxon>Zhengella</taxon>
    </lineage>
</organism>
<comment type="caution">
    <text evidence="2">The sequence shown here is derived from an EMBL/GenBank/DDBJ whole genome shotgun (WGS) entry which is preliminary data.</text>
</comment>
<protein>
    <recommendedName>
        <fullName evidence="1">N-acetyltransferase domain-containing protein</fullName>
    </recommendedName>
</protein>